<reference evidence="6" key="1">
    <citation type="journal article" date="2014" name="Int. J. Syst. Evol. Microbiol.">
        <title>Complete genome of a new Firmicutes species belonging to the dominant human colonic microbiota ('Ruminococcus bicirculans') reveals two chromosomes and a selective capacity to utilize plant glucans.</title>
        <authorList>
            <consortium name="NISC Comparative Sequencing Program"/>
            <person name="Wegmann U."/>
            <person name="Louis P."/>
            <person name="Goesmann A."/>
            <person name="Henrissat B."/>
            <person name="Duncan S.H."/>
            <person name="Flint H.J."/>
        </authorList>
    </citation>
    <scope>NUCLEOTIDE SEQUENCE</scope>
    <source>
        <strain evidence="6">NBRC 102424</strain>
    </source>
</reference>
<dbReference type="Proteomes" id="UP001161423">
    <property type="component" value="Unassembled WGS sequence"/>
</dbReference>
<keyword evidence="2 4" id="KW-0238">DNA-binding</keyword>
<comment type="caution">
    <text evidence="6">The sequence shown here is derived from an EMBL/GenBank/DDBJ whole genome shotgun (WGS) entry which is preliminary data.</text>
</comment>
<dbReference type="SUPFAM" id="SSF48498">
    <property type="entry name" value="Tetracyclin repressor-like, C-terminal domain"/>
    <property type="match status" value="1"/>
</dbReference>
<keyword evidence="7" id="KW-1185">Reference proteome</keyword>
<accession>A0ABQ5TWG8</accession>
<sequence length="203" mass="23028">MGRPATDTKQKLISTASELIWKNSYGSVSVDDICKAAEVKKGSFYHYFKSKADLALASMEDHFENSKQDYERIFSQAVPPIKRFEGLVEHIIEKQSDISITYQQVCGCPYATLGSEMAGQDQDIREKVDSILKRYEDYYASAIRDMVAQGQLPKSTDIECLAAELYCYITGQVILARIHNSLEPLKRDLKNGVFRILNVKDMH</sequence>
<dbReference type="SUPFAM" id="SSF46689">
    <property type="entry name" value="Homeodomain-like"/>
    <property type="match status" value="1"/>
</dbReference>
<dbReference type="InterPro" id="IPR001647">
    <property type="entry name" value="HTH_TetR"/>
</dbReference>
<dbReference type="PANTHER" id="PTHR47506:SF1">
    <property type="entry name" value="HTH-TYPE TRANSCRIPTIONAL REGULATOR YJDC"/>
    <property type="match status" value="1"/>
</dbReference>
<evidence type="ECO:0000259" key="5">
    <source>
        <dbReference type="PROSITE" id="PS50977"/>
    </source>
</evidence>
<proteinExistence type="predicted"/>
<gene>
    <name evidence="6" type="ORF">GCM10007891_10690</name>
</gene>
<organism evidence="6 7">
    <name type="scientific">Methylophaga thalassica</name>
    <dbReference type="NCBI Taxonomy" id="40223"/>
    <lineage>
        <taxon>Bacteria</taxon>
        <taxon>Pseudomonadati</taxon>
        <taxon>Pseudomonadota</taxon>
        <taxon>Gammaproteobacteria</taxon>
        <taxon>Thiotrichales</taxon>
        <taxon>Piscirickettsiaceae</taxon>
        <taxon>Methylophaga</taxon>
    </lineage>
</organism>
<feature type="domain" description="HTH tetR-type" evidence="5">
    <location>
        <begin position="6"/>
        <end position="66"/>
    </location>
</feature>
<dbReference type="Pfam" id="PF00440">
    <property type="entry name" value="TetR_N"/>
    <property type="match status" value="1"/>
</dbReference>
<evidence type="ECO:0000256" key="2">
    <source>
        <dbReference type="ARBA" id="ARBA00023125"/>
    </source>
</evidence>
<name>A0ABQ5TWG8_9GAMM</name>
<dbReference type="PROSITE" id="PS50977">
    <property type="entry name" value="HTH_TETR_2"/>
    <property type="match status" value="1"/>
</dbReference>
<evidence type="ECO:0000313" key="7">
    <source>
        <dbReference type="Proteomes" id="UP001161423"/>
    </source>
</evidence>
<evidence type="ECO:0000313" key="6">
    <source>
        <dbReference type="EMBL" id="GLP99215.1"/>
    </source>
</evidence>
<reference evidence="6" key="2">
    <citation type="submission" date="2023-01" db="EMBL/GenBank/DDBJ databases">
        <title>Draft genome sequence of Methylophaga thalassica strain NBRC 102424.</title>
        <authorList>
            <person name="Sun Q."/>
            <person name="Mori K."/>
        </authorList>
    </citation>
    <scope>NUCLEOTIDE SEQUENCE</scope>
    <source>
        <strain evidence="6">NBRC 102424</strain>
    </source>
</reference>
<dbReference type="Pfam" id="PF16925">
    <property type="entry name" value="TetR_C_13"/>
    <property type="match status" value="1"/>
</dbReference>
<feature type="DNA-binding region" description="H-T-H motif" evidence="4">
    <location>
        <begin position="29"/>
        <end position="48"/>
    </location>
</feature>
<evidence type="ECO:0000256" key="1">
    <source>
        <dbReference type="ARBA" id="ARBA00023015"/>
    </source>
</evidence>
<evidence type="ECO:0000256" key="4">
    <source>
        <dbReference type="PROSITE-ProRule" id="PRU00335"/>
    </source>
</evidence>
<dbReference type="RefSeq" id="WP_284451130.1">
    <property type="nucleotide sequence ID" value="NZ_BSND01000004.1"/>
</dbReference>
<dbReference type="EMBL" id="BSND01000004">
    <property type="protein sequence ID" value="GLP99215.1"/>
    <property type="molecule type" value="Genomic_DNA"/>
</dbReference>
<evidence type="ECO:0000256" key="3">
    <source>
        <dbReference type="ARBA" id="ARBA00023163"/>
    </source>
</evidence>
<dbReference type="Gene3D" id="1.10.357.10">
    <property type="entry name" value="Tetracycline Repressor, domain 2"/>
    <property type="match status" value="1"/>
</dbReference>
<keyword evidence="1" id="KW-0805">Transcription regulation</keyword>
<dbReference type="PRINTS" id="PR00455">
    <property type="entry name" value="HTHTETR"/>
</dbReference>
<dbReference type="InterPro" id="IPR009057">
    <property type="entry name" value="Homeodomain-like_sf"/>
</dbReference>
<dbReference type="PANTHER" id="PTHR47506">
    <property type="entry name" value="TRANSCRIPTIONAL REGULATORY PROTEIN"/>
    <property type="match status" value="1"/>
</dbReference>
<keyword evidence="3" id="KW-0804">Transcription</keyword>
<protein>
    <submittedName>
        <fullName evidence="6">TetR family transcriptional regulator</fullName>
    </submittedName>
</protein>
<dbReference type="InterPro" id="IPR011075">
    <property type="entry name" value="TetR_C"/>
</dbReference>
<dbReference type="InterPro" id="IPR036271">
    <property type="entry name" value="Tet_transcr_reg_TetR-rel_C_sf"/>
</dbReference>